<comment type="subcellular location">
    <subcellularLocation>
        <location evidence="1">Membrane</location>
        <topology evidence="1">Multi-pass membrane protein</topology>
    </subcellularLocation>
</comment>
<feature type="transmembrane region" description="Helical" evidence="5">
    <location>
        <begin position="131"/>
        <end position="153"/>
    </location>
</feature>
<keyword evidence="4 5" id="KW-0472">Membrane</keyword>
<evidence type="ECO:0000256" key="1">
    <source>
        <dbReference type="ARBA" id="ARBA00004141"/>
    </source>
</evidence>
<dbReference type="Gene3D" id="1.20.1280.290">
    <property type="match status" value="1"/>
</dbReference>
<dbReference type="PANTHER" id="PTHR16201">
    <property type="entry name" value="SEVEN TRANSMEMBRANE PROTEIN 1-RELATED"/>
    <property type="match status" value="1"/>
</dbReference>
<dbReference type="SMART" id="SM00679">
    <property type="entry name" value="CTNS"/>
    <property type="match status" value="2"/>
</dbReference>
<feature type="transmembrane region" description="Helical" evidence="5">
    <location>
        <begin position="165"/>
        <end position="185"/>
    </location>
</feature>
<keyword evidence="2 5" id="KW-0812">Transmembrane</keyword>
<dbReference type="InterPro" id="IPR051415">
    <property type="entry name" value="LAAT-1"/>
</dbReference>
<protein>
    <submittedName>
        <fullName evidence="6">BA75_01531T0</fullName>
    </submittedName>
</protein>
<dbReference type="Pfam" id="PF04193">
    <property type="entry name" value="PQ-loop"/>
    <property type="match status" value="1"/>
</dbReference>
<dbReference type="PANTHER" id="PTHR16201:SF37">
    <property type="entry name" value="PQ-LOOP REPEAT-CONTAINING PROTEIN"/>
    <property type="match status" value="1"/>
</dbReference>
<evidence type="ECO:0000256" key="3">
    <source>
        <dbReference type="ARBA" id="ARBA00022989"/>
    </source>
</evidence>
<dbReference type="InterPro" id="IPR006603">
    <property type="entry name" value="PQ-loop_rpt"/>
</dbReference>
<proteinExistence type="predicted"/>
<gene>
    <name evidence="6" type="primary">YDR090C</name>
    <name evidence="6" type="ORF">ATY40_BA7501531</name>
</gene>
<evidence type="ECO:0000256" key="5">
    <source>
        <dbReference type="SAM" id="Phobius"/>
    </source>
</evidence>
<feature type="transmembrane region" description="Helical" evidence="5">
    <location>
        <begin position="41"/>
        <end position="60"/>
    </location>
</feature>
<accession>A0A1B2J916</accession>
<feature type="transmembrane region" description="Helical" evidence="5">
    <location>
        <begin position="191"/>
        <end position="216"/>
    </location>
</feature>
<feature type="transmembrane region" description="Helical" evidence="5">
    <location>
        <begin position="95"/>
        <end position="119"/>
    </location>
</feature>
<sequence length="248" mass="27823">MANTEAVSIVTGTIGTILWCIQLIPQIIYNYRNKNCEGLPPLMMFLWAASGIPFAIYFIVRDSYIPMQVQPVLFSALCTISWIQTLYYPPSQLEIVKIVSLVSGFLLIALGMMLGFILWLRPLYIDNNLEWPSLIFGVLASIMLVAGLVPPYIELAKREGRVLGINFLFLSMDSAGAAFSMISVLVDKIDIMGAILYAAVLIMELGIFTSHIIWWLRIGKYIMTDARISTDVETSHLKENELFKSSVK</sequence>
<reference evidence="6 7" key="1">
    <citation type="submission" date="2016-02" db="EMBL/GenBank/DDBJ databases">
        <title>Comparative genomic and transcriptomic foundation for Pichia pastoris.</title>
        <authorList>
            <person name="Love K.R."/>
            <person name="Shah K.A."/>
            <person name="Whittaker C.A."/>
            <person name="Wu J."/>
            <person name="Bartlett M.C."/>
            <person name="Ma D."/>
            <person name="Leeson R.L."/>
            <person name="Priest M."/>
            <person name="Young S.K."/>
            <person name="Love J.C."/>
        </authorList>
    </citation>
    <scope>NUCLEOTIDE SEQUENCE [LARGE SCALE GENOMIC DNA]</scope>
    <source>
        <strain evidence="6 7">ATCC 28485</strain>
    </source>
</reference>
<keyword evidence="3 5" id="KW-1133">Transmembrane helix</keyword>
<dbReference type="GO" id="GO:0016020">
    <property type="term" value="C:membrane"/>
    <property type="evidence" value="ECO:0007669"/>
    <property type="project" value="UniProtKB-SubCell"/>
</dbReference>
<evidence type="ECO:0000256" key="2">
    <source>
        <dbReference type="ARBA" id="ARBA00022692"/>
    </source>
</evidence>
<keyword evidence="7" id="KW-1185">Reference proteome</keyword>
<dbReference type="AlphaFoldDB" id="A0A1B2J916"/>
<evidence type="ECO:0000313" key="7">
    <source>
        <dbReference type="Proteomes" id="UP000094565"/>
    </source>
</evidence>
<dbReference type="Proteomes" id="UP000094565">
    <property type="component" value="Chromosome 1"/>
</dbReference>
<organism evidence="6 7">
    <name type="scientific">Komagataella pastoris</name>
    <name type="common">Yeast</name>
    <name type="synonym">Pichia pastoris</name>
    <dbReference type="NCBI Taxonomy" id="4922"/>
    <lineage>
        <taxon>Eukaryota</taxon>
        <taxon>Fungi</taxon>
        <taxon>Dikarya</taxon>
        <taxon>Ascomycota</taxon>
        <taxon>Saccharomycotina</taxon>
        <taxon>Pichiomycetes</taxon>
        <taxon>Pichiales</taxon>
        <taxon>Pichiaceae</taxon>
        <taxon>Komagataella</taxon>
    </lineage>
</organism>
<evidence type="ECO:0000313" key="6">
    <source>
        <dbReference type="EMBL" id="ANZ74513.1"/>
    </source>
</evidence>
<name>A0A1B2J916_PICPA</name>
<evidence type="ECO:0000256" key="4">
    <source>
        <dbReference type="ARBA" id="ARBA00023136"/>
    </source>
</evidence>
<dbReference type="OrthoDB" id="407617at2759"/>
<feature type="transmembrane region" description="Helical" evidence="5">
    <location>
        <begin position="6"/>
        <end position="29"/>
    </location>
</feature>
<dbReference type="EMBL" id="CP014584">
    <property type="protein sequence ID" value="ANZ74513.1"/>
    <property type="molecule type" value="Genomic_DNA"/>
</dbReference>